<feature type="compositionally biased region" description="Basic and acidic residues" evidence="1">
    <location>
        <begin position="275"/>
        <end position="284"/>
    </location>
</feature>
<accession>A0A1B2JCG9</accession>
<dbReference type="InterPro" id="IPR055509">
    <property type="entry name" value="DUF7082"/>
</dbReference>
<feature type="domain" description="DUF7082" evidence="2">
    <location>
        <begin position="188"/>
        <end position="409"/>
    </location>
</feature>
<protein>
    <submittedName>
        <fullName evidence="3">BA75_03317T0</fullName>
    </submittedName>
</protein>
<dbReference type="Proteomes" id="UP000094565">
    <property type="component" value="Chromosome 2"/>
</dbReference>
<evidence type="ECO:0000259" key="2">
    <source>
        <dbReference type="Pfam" id="PF23305"/>
    </source>
</evidence>
<evidence type="ECO:0000313" key="3">
    <source>
        <dbReference type="EMBL" id="ANZ75720.1"/>
    </source>
</evidence>
<proteinExistence type="predicted"/>
<gene>
    <name evidence="3" type="ORF">ATY40_BA7503317</name>
</gene>
<sequence length="441" mass="49955">MLRTQEQQQLDLLSVLHPENIFNSDSSLPTFSDIVESSCFDSFLDVENTPIVTMAATSHTLSFLDSTAVSSSDQPVQCPSSYKLNSAESTVPSACSSVNLPTLVAPEISLKTFVDSKRHNLQLRDQYRNRDLNFLPDSDALPSSFLRYLSLPLVRGTIIGGYCVKPPKKPLIPGTTFVAASLRLENSTFEDMCLPEWNKHELEDRRRIVRIERRRQSNEIVASFSIVGSTKENPQTEPALDPNVEIVEVSCLQCLVDYDEIKEKESFHGSVPQKGEPDSTEPPKQKFTGGPIGCDYISNETPIGRQYYITSVEVIKIIEILVGSHLIQDPQKRRRERACIRSNLMPFWSKHLVSSSKKALKRLSVQARNDDFLAELDDRIQTYKVRKPRIVDKDVKILEWSRLGPALKRALQSYYAVVSPTKSRTKVVPENSDKMHKMYQY</sequence>
<dbReference type="EMBL" id="CP014585">
    <property type="protein sequence ID" value="ANZ75720.1"/>
    <property type="molecule type" value="Genomic_DNA"/>
</dbReference>
<dbReference type="AlphaFoldDB" id="A0A1B2JCG9"/>
<evidence type="ECO:0000256" key="1">
    <source>
        <dbReference type="SAM" id="MobiDB-lite"/>
    </source>
</evidence>
<dbReference type="Pfam" id="PF23305">
    <property type="entry name" value="DUF7082"/>
    <property type="match status" value="1"/>
</dbReference>
<name>A0A1B2JCG9_PICPA</name>
<feature type="region of interest" description="Disordered" evidence="1">
    <location>
        <begin position="266"/>
        <end position="291"/>
    </location>
</feature>
<keyword evidence="4" id="KW-1185">Reference proteome</keyword>
<evidence type="ECO:0000313" key="4">
    <source>
        <dbReference type="Proteomes" id="UP000094565"/>
    </source>
</evidence>
<dbReference type="OrthoDB" id="1751210at2759"/>
<reference evidence="3 4" key="1">
    <citation type="submission" date="2016-02" db="EMBL/GenBank/DDBJ databases">
        <title>Comparative genomic and transcriptomic foundation for Pichia pastoris.</title>
        <authorList>
            <person name="Love K.R."/>
            <person name="Shah K.A."/>
            <person name="Whittaker C.A."/>
            <person name="Wu J."/>
            <person name="Bartlett M.C."/>
            <person name="Ma D."/>
            <person name="Leeson R.L."/>
            <person name="Priest M."/>
            <person name="Young S.K."/>
            <person name="Love J.C."/>
        </authorList>
    </citation>
    <scope>NUCLEOTIDE SEQUENCE [LARGE SCALE GENOMIC DNA]</scope>
    <source>
        <strain evidence="3 4">ATCC 28485</strain>
    </source>
</reference>
<organism evidence="3 4">
    <name type="scientific">Komagataella pastoris</name>
    <name type="common">Yeast</name>
    <name type="synonym">Pichia pastoris</name>
    <dbReference type="NCBI Taxonomy" id="4922"/>
    <lineage>
        <taxon>Eukaryota</taxon>
        <taxon>Fungi</taxon>
        <taxon>Dikarya</taxon>
        <taxon>Ascomycota</taxon>
        <taxon>Saccharomycotina</taxon>
        <taxon>Pichiomycetes</taxon>
        <taxon>Pichiales</taxon>
        <taxon>Pichiaceae</taxon>
        <taxon>Komagataella</taxon>
    </lineage>
</organism>